<reference evidence="1 2" key="1">
    <citation type="submission" date="2017-06" db="EMBL/GenBank/DDBJ databases">
        <title>Genome sequencing of Fusobacterium nucleatum subsp. polymorphum KCOM 1232 (=ChDC F37).</title>
        <authorList>
            <person name="Kook J.-K."/>
            <person name="Park S.-N."/>
            <person name="Lim Y.K."/>
            <person name="Roh H."/>
        </authorList>
    </citation>
    <scope>NUCLEOTIDE SEQUENCE [LARGE SCALE GENOMIC DNA]</scope>
    <source>
        <strain evidence="2">KCOM 1232 ( ChDC F37)</strain>
    </source>
</reference>
<dbReference type="Pfam" id="PF11753">
    <property type="entry name" value="DUF3310"/>
    <property type="match status" value="1"/>
</dbReference>
<dbReference type="Proteomes" id="UP000222862">
    <property type="component" value="Unassembled WGS sequence"/>
</dbReference>
<gene>
    <name evidence="1" type="ORF">RN96_04675</name>
</gene>
<accession>A0A2B7YMC8</accession>
<dbReference type="InterPro" id="IPR021739">
    <property type="entry name" value="SaV-like"/>
</dbReference>
<proteinExistence type="predicted"/>
<dbReference type="RefSeq" id="WP_098702504.1">
    <property type="nucleotide sequence ID" value="NZ_NJGI01000001.1"/>
</dbReference>
<evidence type="ECO:0000313" key="2">
    <source>
        <dbReference type="Proteomes" id="UP000222862"/>
    </source>
</evidence>
<dbReference type="AlphaFoldDB" id="A0A2B7YMC8"/>
<sequence length="155" mass="18058">MENKNIDNINNPNHYKLGCGVESIEIIKRVLGTRGFVAFCLGNILKYLIRAEKKNGKEDYKKAAKYLEWVIGSESSDKYNIVEYSEPDELFKIFNVEWSKIISEIAKDLNIENAFELDSIFRNIFSENYEMAKGILDNFIKEYEEQNYAKDKDCA</sequence>
<comment type="caution">
    <text evidence="1">The sequence shown here is derived from an EMBL/GenBank/DDBJ whole genome shotgun (WGS) entry which is preliminary data.</text>
</comment>
<evidence type="ECO:0008006" key="3">
    <source>
        <dbReference type="Google" id="ProtNLM"/>
    </source>
</evidence>
<dbReference type="EMBL" id="NJGI01000001">
    <property type="protein sequence ID" value="PGH22435.1"/>
    <property type="molecule type" value="Genomic_DNA"/>
</dbReference>
<organism evidence="1 2">
    <name type="scientific">Fusobacterium nucleatum subsp. polymorphum</name>
    <name type="common">Fusobacterium polymorphum</name>
    <dbReference type="NCBI Taxonomy" id="76857"/>
    <lineage>
        <taxon>Bacteria</taxon>
        <taxon>Fusobacteriati</taxon>
        <taxon>Fusobacteriota</taxon>
        <taxon>Fusobacteriia</taxon>
        <taxon>Fusobacteriales</taxon>
        <taxon>Fusobacteriaceae</taxon>
        <taxon>Fusobacterium</taxon>
    </lineage>
</organism>
<protein>
    <recommendedName>
        <fullName evidence="3">DUF3310 domain-containing protein</fullName>
    </recommendedName>
</protein>
<name>A0A2B7YMC8_FUSNP</name>
<evidence type="ECO:0000313" key="1">
    <source>
        <dbReference type="EMBL" id="PGH22435.1"/>
    </source>
</evidence>